<keyword evidence="1" id="KW-1185">Reference proteome</keyword>
<accession>A0A915EJK7</accession>
<dbReference type="WBParaSite" id="jg6995">
    <property type="protein sequence ID" value="jg6995"/>
    <property type="gene ID" value="jg6995"/>
</dbReference>
<protein>
    <submittedName>
        <fullName evidence="2">Transposase</fullName>
    </submittedName>
</protein>
<organism evidence="1 2">
    <name type="scientific">Ditylenchus dipsaci</name>
    <dbReference type="NCBI Taxonomy" id="166011"/>
    <lineage>
        <taxon>Eukaryota</taxon>
        <taxon>Metazoa</taxon>
        <taxon>Ecdysozoa</taxon>
        <taxon>Nematoda</taxon>
        <taxon>Chromadorea</taxon>
        <taxon>Rhabditida</taxon>
        <taxon>Tylenchina</taxon>
        <taxon>Tylenchomorpha</taxon>
        <taxon>Sphaerularioidea</taxon>
        <taxon>Anguinidae</taxon>
        <taxon>Anguininae</taxon>
        <taxon>Ditylenchus</taxon>
    </lineage>
</organism>
<dbReference type="Proteomes" id="UP000887574">
    <property type="component" value="Unplaced"/>
</dbReference>
<dbReference type="AlphaFoldDB" id="A0A915EJK7"/>
<evidence type="ECO:0000313" key="2">
    <source>
        <dbReference type="WBParaSite" id="jg6995"/>
    </source>
</evidence>
<sequence length="97" mass="11312">MSKDLRPAIIHLFQQSHKQPEMVTFLGVPGQTVSSAIKQFNETHGNDDRARSGRRYSHHRKNIQFFANKIYYCNDHKAIQNAIDDFPKRLRKCIADN</sequence>
<name>A0A915EJK7_9BILA</name>
<proteinExistence type="predicted"/>
<evidence type="ECO:0000313" key="1">
    <source>
        <dbReference type="Proteomes" id="UP000887574"/>
    </source>
</evidence>
<reference evidence="2" key="1">
    <citation type="submission" date="2022-11" db="UniProtKB">
        <authorList>
            <consortium name="WormBaseParasite"/>
        </authorList>
    </citation>
    <scope>IDENTIFICATION</scope>
</reference>